<name>A0A8C0YTR5_CYPCA</name>
<comment type="subcellular location">
    <subcellularLocation>
        <location evidence="1">Secreted</location>
    </subcellularLocation>
</comment>
<dbReference type="GO" id="GO:0031707">
    <property type="term" value="F:endothelin A receptor binding"/>
    <property type="evidence" value="ECO:0007669"/>
    <property type="project" value="TreeGrafter"/>
</dbReference>
<feature type="domain" description="Endothelin-like toxin" evidence="9">
    <location>
        <begin position="45"/>
        <end position="66"/>
    </location>
</feature>
<sequence>MDLRIIFPVLSMLSSGIFDLAAPASLGHGTAQGTPISVRHSRTKRCSCASFMDKECVYFCHLDIIWVNTPERTVSYGLGNAPRKKRSITEPVVPKSRCKCADSQDKTCSSFCQPNNAHKAASDKAIHAAQGQDCAEKQCKHKLADKQTKMKRVKNTEHIGDILSRVRAIKRIHLLLEKWMYLSKRPLSAHSSHTSCEFMPLGVIRCVGIPADASVLDCGVCHVASTLEESLHQCGVVELNGMKNQERCSLKQTKPQKYKD</sequence>
<dbReference type="GO" id="GO:0014826">
    <property type="term" value="P:vein smooth muscle contraction"/>
    <property type="evidence" value="ECO:0007669"/>
    <property type="project" value="TreeGrafter"/>
</dbReference>
<evidence type="ECO:0000313" key="10">
    <source>
        <dbReference type="Ensembl" id="ENSCCRP00000010013.2"/>
    </source>
</evidence>
<keyword evidence="5" id="KW-0839">Vasoconstrictor</keyword>
<evidence type="ECO:0000256" key="3">
    <source>
        <dbReference type="ARBA" id="ARBA00022525"/>
    </source>
</evidence>
<dbReference type="PRINTS" id="PR00365">
    <property type="entry name" value="ENDOTHELIN"/>
</dbReference>
<comment type="similarity">
    <text evidence="2">Belongs to the endothelin/sarafotoxin family.</text>
</comment>
<evidence type="ECO:0000256" key="1">
    <source>
        <dbReference type="ARBA" id="ARBA00004613"/>
    </source>
</evidence>
<dbReference type="GO" id="GO:0006874">
    <property type="term" value="P:intracellular calcium ion homeostasis"/>
    <property type="evidence" value="ECO:0007669"/>
    <property type="project" value="TreeGrafter"/>
</dbReference>
<dbReference type="InterPro" id="IPR020475">
    <property type="entry name" value="Endothelin"/>
</dbReference>
<dbReference type="GO" id="GO:0005179">
    <property type="term" value="F:hormone activity"/>
    <property type="evidence" value="ECO:0007669"/>
    <property type="project" value="TreeGrafter"/>
</dbReference>
<dbReference type="InterPro" id="IPR019764">
    <property type="entry name" value="Endothelin_toxin_CS"/>
</dbReference>
<proteinExistence type="inferred from homology"/>
<evidence type="ECO:0000256" key="4">
    <source>
        <dbReference type="ARBA" id="ARBA00022858"/>
    </source>
</evidence>
<dbReference type="GeneTree" id="ENSGT00950000183053"/>
<protein>
    <recommendedName>
        <fullName evidence="6">Endothelin-1</fullName>
    </recommendedName>
</protein>
<keyword evidence="3" id="KW-0964">Secreted</keyword>
<evidence type="ECO:0000256" key="8">
    <source>
        <dbReference type="SAM" id="SignalP"/>
    </source>
</evidence>
<dbReference type="PANTHER" id="PTHR13874">
    <property type="entry name" value="ENDOTHELIN"/>
    <property type="match status" value="1"/>
</dbReference>
<dbReference type="Pfam" id="PF00322">
    <property type="entry name" value="Endothelin"/>
    <property type="match status" value="1"/>
</dbReference>
<feature type="chain" id="PRO_5039888210" description="Endothelin-1" evidence="8">
    <location>
        <begin position="17"/>
        <end position="260"/>
    </location>
</feature>
<keyword evidence="4" id="KW-0838">Vasoactive</keyword>
<keyword evidence="11" id="KW-1185">Reference proteome</keyword>
<feature type="domain" description="Endothelin-like toxin" evidence="9">
    <location>
        <begin position="97"/>
        <end position="118"/>
    </location>
</feature>
<dbReference type="InterPro" id="IPR001928">
    <property type="entry name" value="Endothln-like_toxin"/>
</dbReference>
<evidence type="ECO:0000256" key="7">
    <source>
        <dbReference type="ARBA" id="ARBA00046081"/>
    </source>
</evidence>
<keyword evidence="8" id="KW-0732">Signal</keyword>
<evidence type="ECO:0000256" key="2">
    <source>
        <dbReference type="ARBA" id="ARBA00010959"/>
    </source>
</evidence>
<evidence type="ECO:0000313" key="11">
    <source>
        <dbReference type="Proteomes" id="UP001108240"/>
    </source>
</evidence>
<evidence type="ECO:0000259" key="9">
    <source>
        <dbReference type="SMART" id="SM00272"/>
    </source>
</evidence>
<feature type="signal peptide" evidence="8">
    <location>
        <begin position="1"/>
        <end position="16"/>
    </location>
</feature>
<accession>A0A8C0YTR5</accession>
<evidence type="ECO:0000256" key="5">
    <source>
        <dbReference type="ARBA" id="ARBA00023322"/>
    </source>
</evidence>
<reference evidence="10" key="2">
    <citation type="submission" date="2025-09" db="UniProtKB">
        <authorList>
            <consortium name="Ensembl"/>
        </authorList>
    </citation>
    <scope>IDENTIFICATION</scope>
</reference>
<dbReference type="Proteomes" id="UP001108240">
    <property type="component" value="Unplaced"/>
</dbReference>
<reference evidence="10" key="1">
    <citation type="submission" date="2025-08" db="UniProtKB">
        <authorList>
            <consortium name="Ensembl"/>
        </authorList>
    </citation>
    <scope>IDENTIFICATION</scope>
</reference>
<dbReference type="GO" id="GO:0019229">
    <property type="term" value="P:regulation of vasoconstriction"/>
    <property type="evidence" value="ECO:0007669"/>
    <property type="project" value="InterPro"/>
</dbReference>
<dbReference type="GO" id="GO:0003100">
    <property type="term" value="P:regulation of systemic arterial blood pressure by endothelin"/>
    <property type="evidence" value="ECO:0007669"/>
    <property type="project" value="TreeGrafter"/>
</dbReference>
<dbReference type="GO" id="GO:0031708">
    <property type="term" value="F:endothelin B receptor binding"/>
    <property type="evidence" value="ECO:0007669"/>
    <property type="project" value="TreeGrafter"/>
</dbReference>
<dbReference type="PANTHER" id="PTHR13874:SF10">
    <property type="entry name" value="ENDOTHELIN-1"/>
    <property type="match status" value="1"/>
</dbReference>
<dbReference type="AlphaFoldDB" id="A0A8C0YTR5"/>
<evidence type="ECO:0000256" key="6">
    <source>
        <dbReference type="ARBA" id="ARBA00040197"/>
    </source>
</evidence>
<dbReference type="SMART" id="SM00272">
    <property type="entry name" value="END"/>
    <property type="match status" value="2"/>
</dbReference>
<dbReference type="Ensembl" id="ENSCCRT00000010947.2">
    <property type="protein sequence ID" value="ENSCCRP00000010013.2"/>
    <property type="gene ID" value="ENSCCRG00000005841.2"/>
</dbReference>
<dbReference type="PROSITE" id="PS00270">
    <property type="entry name" value="ENDOTHELIN"/>
    <property type="match status" value="2"/>
</dbReference>
<dbReference type="GO" id="GO:0005615">
    <property type="term" value="C:extracellular space"/>
    <property type="evidence" value="ECO:0007669"/>
    <property type="project" value="TreeGrafter"/>
</dbReference>
<comment type="function">
    <text evidence="7">Endothelins are endothelium-derived vasoconstrictor peptides. Probable ligand for G-protein coupled receptors EDNRA and EDNRB which activates PTK2B, BCAR1, BCAR3 and, GTPases RAP1 and RHOA cascade in glomerular mesangial cells. Also binds the DEAR/FBXW7-AS1 receptor. Promotes mesenteric arterial wall remodeling via activation of ROCK signaling and subsequent colocalization of NFATC3 with F-actin filaments. NFATC3 then translocates to the nucleus where it subsequently promotes the transcription of the smooth muscle hypertrophy and differentiation marker ACTA2.</text>
</comment>
<organism evidence="10 11">
    <name type="scientific">Cyprinus carpio carpio</name>
    <dbReference type="NCBI Taxonomy" id="630221"/>
    <lineage>
        <taxon>Eukaryota</taxon>
        <taxon>Metazoa</taxon>
        <taxon>Chordata</taxon>
        <taxon>Craniata</taxon>
        <taxon>Vertebrata</taxon>
        <taxon>Euteleostomi</taxon>
        <taxon>Actinopterygii</taxon>
        <taxon>Neopterygii</taxon>
        <taxon>Teleostei</taxon>
        <taxon>Ostariophysi</taxon>
        <taxon>Cypriniformes</taxon>
        <taxon>Cyprinidae</taxon>
        <taxon>Cyprininae</taxon>
        <taxon>Cyprinus</taxon>
    </lineage>
</organism>